<dbReference type="EMBL" id="CAJOBI010000206">
    <property type="protein sequence ID" value="CAF3804487.1"/>
    <property type="molecule type" value="Genomic_DNA"/>
</dbReference>
<proteinExistence type="predicted"/>
<evidence type="ECO:0000313" key="3">
    <source>
        <dbReference type="EMBL" id="CAF3804487.1"/>
    </source>
</evidence>
<feature type="compositionally biased region" description="Polar residues" evidence="1">
    <location>
        <begin position="178"/>
        <end position="195"/>
    </location>
</feature>
<feature type="compositionally biased region" description="Basic and acidic residues" evidence="1">
    <location>
        <begin position="202"/>
        <end position="220"/>
    </location>
</feature>
<gene>
    <name evidence="2" type="ORF">MBJ925_LOCUS13075</name>
    <name evidence="3" type="ORF">SMN809_LOCUS1367</name>
</gene>
<feature type="compositionally biased region" description="Basic and acidic residues" evidence="1">
    <location>
        <begin position="504"/>
        <end position="520"/>
    </location>
</feature>
<feature type="compositionally biased region" description="Polar residues" evidence="1">
    <location>
        <begin position="301"/>
        <end position="324"/>
    </location>
</feature>
<feature type="compositionally biased region" description="Polar residues" evidence="1">
    <location>
        <begin position="1"/>
        <end position="10"/>
    </location>
</feature>
<dbReference type="Proteomes" id="UP000676336">
    <property type="component" value="Unassembled WGS sequence"/>
</dbReference>
<feature type="region of interest" description="Disordered" evidence="1">
    <location>
        <begin position="166"/>
        <end position="245"/>
    </location>
</feature>
<name>A0A816PPI1_9BILA</name>
<organism evidence="2 4">
    <name type="scientific">Rotaria magnacalcarata</name>
    <dbReference type="NCBI Taxonomy" id="392030"/>
    <lineage>
        <taxon>Eukaryota</taxon>
        <taxon>Metazoa</taxon>
        <taxon>Spiralia</taxon>
        <taxon>Gnathifera</taxon>
        <taxon>Rotifera</taxon>
        <taxon>Eurotatoria</taxon>
        <taxon>Bdelloidea</taxon>
        <taxon>Philodinida</taxon>
        <taxon>Philodinidae</taxon>
        <taxon>Rotaria</taxon>
    </lineage>
</organism>
<feature type="region of interest" description="Disordered" evidence="1">
    <location>
        <begin position="504"/>
        <end position="542"/>
    </location>
</feature>
<protein>
    <submittedName>
        <fullName evidence="2">Uncharacterized protein</fullName>
    </submittedName>
</protein>
<evidence type="ECO:0000256" key="1">
    <source>
        <dbReference type="SAM" id="MobiDB-lite"/>
    </source>
</evidence>
<feature type="compositionally biased region" description="Basic and acidic residues" evidence="1">
    <location>
        <begin position="228"/>
        <end position="239"/>
    </location>
</feature>
<feature type="region of interest" description="Disordered" evidence="1">
    <location>
        <begin position="301"/>
        <end position="328"/>
    </location>
</feature>
<dbReference type="PANTHER" id="PTHR34438:SF1">
    <property type="entry name" value="CHROMOSOME 2 OPEN READING FRAME 81"/>
    <property type="match status" value="1"/>
</dbReference>
<dbReference type="PANTHER" id="PTHR34438">
    <property type="entry name" value="SI:DKEY-97L20.6"/>
    <property type="match status" value="1"/>
</dbReference>
<dbReference type="EMBL" id="CAJNRE010005937">
    <property type="protein sequence ID" value="CAF2051325.1"/>
    <property type="molecule type" value="Genomic_DNA"/>
</dbReference>
<sequence length="542" mass="60957">MATRTGSKQGRQAAKSSLKAPGKDQTKNEKQPTNVLEIVPGKFNETDWLSLLENDDTEDFIADIFEGMWTETSRQIQQLYIRRQLLPFTLMMTENALSNVIQWAFLERDEPKLATGDFWIEDAEPIPSTMDNWGEGVVPACREERPQSVEESRLYMVERPSTAPLTNLISENVDRNQRPSTGSTVLSAAHTTHTSSQRKKLSQTEKSDFIRDQNKQEKSIESNGDYRIATEKELSREKNSSLSSSPLKPYFHDVLVIETQPPKLEPLSDLFYPRQIDAHSSYLDSTPATITRKHRYMTAPKASSQLGSDALASTTNLTGTPTTKSYRKPTESKLFDDMDVEEAISKAPVAAHSILKSILSRPPGYRELELDDNGNVISITKLDPDKITSRSIRVKCDVISSRKPTNEIRTPPAKPPNKAKSNRFETKFTTVKLVLPEQSTDVGDLIQPVPGVLYEDARLKKGDPRRYQTGLSKYTNFYDESRPLKPIGQRSDLSILQVANELLSKTKDSTRDDDNDRDLQIPKLHRLARIPPIMSGSSTSST</sequence>
<feature type="compositionally biased region" description="Basic and acidic residues" evidence="1">
    <location>
        <begin position="21"/>
        <end position="30"/>
    </location>
</feature>
<dbReference type="Proteomes" id="UP000663824">
    <property type="component" value="Unassembled WGS sequence"/>
</dbReference>
<evidence type="ECO:0000313" key="4">
    <source>
        <dbReference type="Proteomes" id="UP000663824"/>
    </source>
</evidence>
<feature type="region of interest" description="Disordered" evidence="1">
    <location>
        <begin position="1"/>
        <end position="34"/>
    </location>
</feature>
<dbReference type="AlphaFoldDB" id="A0A816PPI1"/>
<dbReference type="InterPro" id="IPR028042">
    <property type="entry name" value="DUF4639"/>
</dbReference>
<dbReference type="Pfam" id="PF15479">
    <property type="entry name" value="DUF4639"/>
    <property type="match status" value="1"/>
</dbReference>
<reference evidence="2" key="1">
    <citation type="submission" date="2021-02" db="EMBL/GenBank/DDBJ databases">
        <authorList>
            <person name="Nowell W R."/>
        </authorList>
    </citation>
    <scope>NUCLEOTIDE SEQUENCE</scope>
</reference>
<evidence type="ECO:0000313" key="2">
    <source>
        <dbReference type="EMBL" id="CAF2051325.1"/>
    </source>
</evidence>
<accession>A0A816PPI1</accession>
<comment type="caution">
    <text evidence="2">The sequence shown here is derived from an EMBL/GenBank/DDBJ whole genome shotgun (WGS) entry which is preliminary data.</text>
</comment>